<reference evidence="4 5" key="1">
    <citation type="submission" date="2017-12" db="EMBL/GenBank/DDBJ databases">
        <title>Corynebacterium mastitidis 16-1433 Genome.</title>
        <authorList>
            <person name="Gulvik C.A."/>
        </authorList>
    </citation>
    <scope>NUCLEOTIDE SEQUENCE [LARGE SCALE GENOMIC DNA]</scope>
    <source>
        <strain evidence="4 5">16-1433</strain>
    </source>
</reference>
<evidence type="ECO:0000259" key="3">
    <source>
        <dbReference type="PROSITE" id="PS50893"/>
    </source>
</evidence>
<dbReference type="STRING" id="1121365.GCA_000375365_00904"/>
<dbReference type="GO" id="GO:0005524">
    <property type="term" value="F:ATP binding"/>
    <property type="evidence" value="ECO:0007669"/>
    <property type="project" value="UniProtKB-KW"/>
</dbReference>
<keyword evidence="2 4" id="KW-0067">ATP-binding</keyword>
<accession>A0A2N0X8I3</accession>
<dbReference type="AlphaFoldDB" id="A0A2N0X8I3"/>
<evidence type="ECO:0000256" key="1">
    <source>
        <dbReference type="ARBA" id="ARBA00022741"/>
    </source>
</evidence>
<comment type="caution">
    <text evidence="4">The sequence shown here is derived from an EMBL/GenBank/DDBJ whole genome shotgun (WGS) entry which is preliminary data.</text>
</comment>
<dbReference type="PANTHER" id="PTHR43790:SF8">
    <property type="entry name" value="SUGAR ABC TRANSPORTER ATP-BINDING PROTEIN"/>
    <property type="match status" value="1"/>
</dbReference>
<name>A0A2N0X8I3_9CORY</name>
<dbReference type="InterPro" id="IPR050107">
    <property type="entry name" value="ABC_carbohydrate_import_ATPase"/>
</dbReference>
<organism evidence="4 5">
    <name type="scientific">Corynebacterium mastitidis</name>
    <dbReference type="NCBI Taxonomy" id="161890"/>
    <lineage>
        <taxon>Bacteria</taxon>
        <taxon>Bacillati</taxon>
        <taxon>Actinomycetota</taxon>
        <taxon>Actinomycetes</taxon>
        <taxon>Mycobacteriales</taxon>
        <taxon>Corynebacteriaceae</taxon>
        <taxon>Corynebacterium</taxon>
    </lineage>
</organism>
<dbReference type="Proteomes" id="UP000233249">
    <property type="component" value="Unassembled WGS sequence"/>
</dbReference>
<dbReference type="InterPro" id="IPR017871">
    <property type="entry name" value="ABC_transporter-like_CS"/>
</dbReference>
<dbReference type="SUPFAM" id="SSF52540">
    <property type="entry name" value="P-loop containing nucleoside triphosphate hydrolases"/>
    <property type="match status" value="1"/>
</dbReference>
<dbReference type="InterPro" id="IPR003593">
    <property type="entry name" value="AAA+_ATPase"/>
</dbReference>
<dbReference type="OrthoDB" id="7757085at2"/>
<dbReference type="Pfam" id="PF00005">
    <property type="entry name" value="ABC_tran"/>
    <property type="match status" value="1"/>
</dbReference>
<dbReference type="PROSITE" id="PS00211">
    <property type="entry name" value="ABC_TRANSPORTER_1"/>
    <property type="match status" value="1"/>
</dbReference>
<dbReference type="InterPro" id="IPR003439">
    <property type="entry name" value="ABC_transporter-like_ATP-bd"/>
</dbReference>
<evidence type="ECO:0000313" key="5">
    <source>
        <dbReference type="Proteomes" id="UP000233249"/>
    </source>
</evidence>
<dbReference type="PANTHER" id="PTHR43790">
    <property type="entry name" value="CARBOHYDRATE TRANSPORT ATP-BINDING PROTEIN MG119-RELATED"/>
    <property type="match status" value="1"/>
</dbReference>
<protein>
    <submittedName>
        <fullName evidence="4">Sugar ABC transporter ATP-binding protein</fullName>
    </submittedName>
</protein>
<keyword evidence="1" id="KW-0547">Nucleotide-binding</keyword>
<evidence type="ECO:0000256" key="2">
    <source>
        <dbReference type="ARBA" id="ARBA00022840"/>
    </source>
</evidence>
<dbReference type="SMART" id="SM00382">
    <property type="entry name" value="AAA"/>
    <property type="match status" value="1"/>
</dbReference>
<dbReference type="Gene3D" id="3.40.50.300">
    <property type="entry name" value="P-loop containing nucleotide triphosphate hydrolases"/>
    <property type="match status" value="1"/>
</dbReference>
<evidence type="ECO:0000313" key="4">
    <source>
        <dbReference type="EMBL" id="PKF69013.1"/>
    </source>
</evidence>
<dbReference type="GO" id="GO:0016887">
    <property type="term" value="F:ATP hydrolysis activity"/>
    <property type="evidence" value="ECO:0007669"/>
    <property type="project" value="InterPro"/>
</dbReference>
<gene>
    <name evidence="4" type="ORF">CXB45_04060</name>
</gene>
<dbReference type="CDD" id="cd03216">
    <property type="entry name" value="ABC_Carb_Monos_I"/>
    <property type="match status" value="1"/>
</dbReference>
<dbReference type="EMBL" id="PJAF01000008">
    <property type="protein sequence ID" value="PKF69013.1"/>
    <property type="molecule type" value="Genomic_DNA"/>
</dbReference>
<feature type="domain" description="ABC transporter" evidence="3">
    <location>
        <begin position="4"/>
        <end position="243"/>
    </location>
</feature>
<dbReference type="RefSeq" id="WP_101173314.1">
    <property type="nucleotide sequence ID" value="NZ_JAKRKB010000006.1"/>
</dbReference>
<sequence length="244" mass="25498">MSLVELRDVSKTYPGAPTPALSGVSMSVNAGEVTCVLGDNGAGKSTLIGILSGLHRPTEGTMLIDAAPAAFASPRAALEAGIATVHQNLSVVGEMSVWRNFYLGREDTGPWGLLRASRMREETRRALAELGVTIADVDVPISSLSGGQRQVVAIARAVHCGARVLILDEPTAALGVRQSGMVLDLVEAAARRGVAVVFITHNPRHAERVGDSFVVLGLGRQILACRRGEVSLDELTLAMAGEGA</sequence>
<proteinExistence type="predicted"/>
<dbReference type="PROSITE" id="PS50893">
    <property type="entry name" value="ABC_TRANSPORTER_2"/>
    <property type="match status" value="1"/>
</dbReference>
<dbReference type="InterPro" id="IPR027417">
    <property type="entry name" value="P-loop_NTPase"/>
</dbReference>